<proteinExistence type="inferred from homology"/>
<dbReference type="Pfam" id="PF22622">
    <property type="entry name" value="MFE-2_hydrat-2_N"/>
    <property type="match status" value="1"/>
</dbReference>
<dbReference type="InterPro" id="IPR029069">
    <property type="entry name" value="HotDog_dom_sf"/>
</dbReference>
<dbReference type="InterPro" id="IPR054357">
    <property type="entry name" value="MFE-2_N"/>
</dbReference>
<evidence type="ECO:0000256" key="1">
    <source>
        <dbReference type="ARBA" id="ARBA00005254"/>
    </source>
</evidence>
<protein>
    <submittedName>
        <fullName evidence="4">MaoC/PaaZ C-terminal domain-containing protein</fullName>
    </submittedName>
</protein>
<feature type="domain" description="Peroxisomal multifunctional enzyme type 2-like N-terminal" evidence="3">
    <location>
        <begin position="18"/>
        <end position="154"/>
    </location>
</feature>
<dbReference type="Pfam" id="PF01575">
    <property type="entry name" value="MaoC_dehydratas"/>
    <property type="match status" value="1"/>
</dbReference>
<dbReference type="Proteomes" id="UP001597229">
    <property type="component" value="Unassembled WGS sequence"/>
</dbReference>
<dbReference type="SUPFAM" id="SSF54637">
    <property type="entry name" value="Thioesterase/thiol ester dehydrase-isomerase"/>
    <property type="match status" value="2"/>
</dbReference>
<comment type="caution">
    <text evidence="4">The sequence shown here is derived from an EMBL/GenBank/DDBJ whole genome shotgun (WGS) entry which is preliminary data.</text>
</comment>
<dbReference type="Gene3D" id="3.10.129.10">
    <property type="entry name" value="Hotdog Thioesterase"/>
    <property type="match status" value="2"/>
</dbReference>
<name>A0ABW3W1H8_9ACTN</name>
<dbReference type="PANTHER" id="PTHR13078">
    <property type="entry name" value="PEROXISOMAL MULTIFUNCTIONAL ENZYME TYPE 2-RELATED"/>
    <property type="match status" value="1"/>
</dbReference>
<dbReference type="InterPro" id="IPR002539">
    <property type="entry name" value="MaoC-like_dom"/>
</dbReference>
<accession>A0ABW3W1H8</accession>
<evidence type="ECO:0000259" key="2">
    <source>
        <dbReference type="Pfam" id="PF01575"/>
    </source>
</evidence>
<feature type="domain" description="MaoC-like" evidence="2">
    <location>
        <begin position="171"/>
        <end position="270"/>
    </location>
</feature>
<reference evidence="5" key="1">
    <citation type="journal article" date="2019" name="Int. J. Syst. Evol. Microbiol.">
        <title>The Global Catalogue of Microorganisms (GCM) 10K type strain sequencing project: providing services to taxonomists for standard genome sequencing and annotation.</title>
        <authorList>
            <consortium name="The Broad Institute Genomics Platform"/>
            <consortium name="The Broad Institute Genome Sequencing Center for Infectious Disease"/>
            <person name="Wu L."/>
            <person name="Ma J."/>
        </authorList>
    </citation>
    <scope>NUCLEOTIDE SEQUENCE [LARGE SCALE GENOMIC DNA]</scope>
    <source>
        <strain evidence="5">CCUG 52478</strain>
    </source>
</reference>
<dbReference type="RefSeq" id="WP_367921840.1">
    <property type="nucleotide sequence ID" value="NZ_BAABAC010000049.1"/>
</dbReference>
<comment type="similarity">
    <text evidence="1">Belongs to the enoyl-CoA hydratase/isomerase family.</text>
</comment>
<dbReference type="CDD" id="cd03448">
    <property type="entry name" value="HDE_HSD"/>
    <property type="match status" value="1"/>
</dbReference>
<sequence length="301" mass="30880">MPIDPSVAIGADLGSRTFSWTESDVLLYHLGIGAGSRAGDNLDPAALRYTLDDAALQVLPSFGVVAPTFHETNPPPLDLPGCDINLAQVVHGSQAISVSGPLPTSGTATVRTTITDIWDKGKAAVIWQEGVATAGSDGAGEELWRVRSSIFVKGEGGWGGDRGSAEPVVVPDRAADHVSSYAVTPQQALLYRLCGDRNPLHADPGFAKAAGFPAPILHGLCSYGIVLRELTDGLLGGDATRVGGFTGRFAGVVFPGETIRVAGWREGDAIIGSATIDGGDGGDGGDRDGSPVLADCVLTPA</sequence>
<keyword evidence="5" id="KW-1185">Reference proteome</keyword>
<organism evidence="4 5">
    <name type="scientific">Nocardioides ginsengisoli</name>
    <dbReference type="NCBI Taxonomy" id="363868"/>
    <lineage>
        <taxon>Bacteria</taxon>
        <taxon>Bacillati</taxon>
        <taxon>Actinomycetota</taxon>
        <taxon>Actinomycetes</taxon>
        <taxon>Propionibacteriales</taxon>
        <taxon>Nocardioidaceae</taxon>
        <taxon>Nocardioides</taxon>
    </lineage>
</organism>
<evidence type="ECO:0000313" key="4">
    <source>
        <dbReference type="EMBL" id="MFD1249153.1"/>
    </source>
</evidence>
<evidence type="ECO:0000259" key="3">
    <source>
        <dbReference type="Pfam" id="PF22622"/>
    </source>
</evidence>
<dbReference type="PANTHER" id="PTHR13078:SF59">
    <property type="entry name" value="ENOYL-COA HYDRATASE CHSH3"/>
    <property type="match status" value="1"/>
</dbReference>
<gene>
    <name evidence="4" type="ORF">ACFQ3F_15250</name>
</gene>
<evidence type="ECO:0000313" key="5">
    <source>
        <dbReference type="Proteomes" id="UP001597229"/>
    </source>
</evidence>
<dbReference type="EMBL" id="JBHTLX010000020">
    <property type="protein sequence ID" value="MFD1249153.1"/>
    <property type="molecule type" value="Genomic_DNA"/>
</dbReference>